<protein>
    <submittedName>
        <fullName evidence="1">DUF2612 domain-containing protein</fullName>
    </submittedName>
</protein>
<dbReference type="Pfam" id="PF11041">
    <property type="entry name" value="Phage_Wedge1"/>
    <property type="match status" value="2"/>
</dbReference>
<evidence type="ECO:0000313" key="2">
    <source>
        <dbReference type="Proteomes" id="UP001623600"/>
    </source>
</evidence>
<proteinExistence type="predicted"/>
<dbReference type="InterPro" id="IPR021283">
    <property type="entry name" value="Phage_Wedge1"/>
</dbReference>
<evidence type="ECO:0000313" key="1">
    <source>
        <dbReference type="EMBL" id="MFL0167643.1"/>
    </source>
</evidence>
<dbReference type="EMBL" id="JBJIAB010000037">
    <property type="protein sequence ID" value="MFL0167643.1"/>
    <property type="molecule type" value="Genomic_DNA"/>
</dbReference>
<sequence>MAIDSYLDNITSQHRDKPNFIAWLSSNLNIIDDIYNVLKGMDEAFDIDNAIGNQLDTLGVIIGRERALTFQPLNGFDPVLTDDYYRLVLKAKIAFNMWDGTIPSMYEIWSNIFGDDPDLSLQIKDNQDMSFNVYITGYADQIQQDLVQHGYIVPKPQGVKVNYIGRSKIPFKPYSAMKVTVSKVETINTNWDPAEKIHANSYIAMKVGIIKTEVIKTGQPEDVIWEALKATEPTWSDKQNYSWSDTKTY</sequence>
<dbReference type="RefSeq" id="WP_406762390.1">
    <property type="nucleotide sequence ID" value="NZ_JBJIAB010000037.1"/>
</dbReference>
<dbReference type="Proteomes" id="UP001623600">
    <property type="component" value="Unassembled WGS sequence"/>
</dbReference>
<comment type="caution">
    <text evidence="1">The sequence shown here is derived from an EMBL/GenBank/DDBJ whole genome shotgun (WGS) entry which is preliminary data.</text>
</comment>
<name>A0ABW8SC50_9CLOT</name>
<keyword evidence="2" id="KW-1185">Reference proteome</keyword>
<organism evidence="1 2">
    <name type="scientific">Candidatus Clostridium helianthi</name>
    <dbReference type="NCBI Taxonomy" id="3381660"/>
    <lineage>
        <taxon>Bacteria</taxon>
        <taxon>Bacillati</taxon>
        <taxon>Bacillota</taxon>
        <taxon>Clostridia</taxon>
        <taxon>Eubacteriales</taxon>
        <taxon>Clostridiaceae</taxon>
        <taxon>Clostridium</taxon>
    </lineage>
</organism>
<reference evidence="1 2" key="1">
    <citation type="submission" date="2024-11" db="EMBL/GenBank/DDBJ databases">
        <authorList>
            <person name="Heng Y.C."/>
            <person name="Lim A.C.H."/>
            <person name="Lee J.K.Y."/>
            <person name="Kittelmann S."/>
        </authorList>
    </citation>
    <scope>NUCLEOTIDE SEQUENCE [LARGE SCALE GENOMIC DNA]</scope>
    <source>
        <strain evidence="1 2">WILCCON 0112</strain>
    </source>
</reference>
<gene>
    <name evidence="1" type="ORF">ACJDTP_21455</name>
</gene>
<accession>A0ABW8SC50</accession>